<sequence length="155" mass="15767">MVATTSSLLSSVLFALLVTAAPLLPRDASAADSLTYCSAISDTICSSTSDLASTAVVTLPAGWYGHFECYATVDGIDRYFAGHPPIAPGSGQSQVCWATASALGPAQGGTGRQACLKSQLANCCEMTHLSIQGLQCPAPTNKVAGLAADTTYTSS</sequence>
<accession>A0A8H3UI19</accession>
<comment type="caution">
    <text evidence="2">The sequence shown here is derived from an EMBL/GenBank/DDBJ whole genome shotgun (WGS) entry which is preliminary data.</text>
</comment>
<evidence type="ECO:0000313" key="2">
    <source>
        <dbReference type="EMBL" id="KAE9969049.1"/>
    </source>
</evidence>
<feature type="signal peptide" evidence="1">
    <location>
        <begin position="1"/>
        <end position="30"/>
    </location>
</feature>
<evidence type="ECO:0000313" key="3">
    <source>
        <dbReference type="Proteomes" id="UP000433883"/>
    </source>
</evidence>
<name>A0A8H3UI19_VENIN</name>
<dbReference type="EMBL" id="WNWQ01000384">
    <property type="protein sequence ID" value="KAE9969049.1"/>
    <property type="molecule type" value="Genomic_DNA"/>
</dbReference>
<protein>
    <submittedName>
        <fullName evidence="2">Uncharacterized protein</fullName>
    </submittedName>
</protein>
<reference evidence="2 3" key="1">
    <citation type="submission" date="2019-11" db="EMBL/GenBank/DDBJ databases">
        <title>Venturia inaequalis Genome Resource.</title>
        <authorList>
            <person name="Lichtner F.J."/>
        </authorList>
    </citation>
    <scope>NUCLEOTIDE SEQUENCE [LARGE SCALE GENOMIC DNA]</scope>
    <source>
        <strain evidence="2">Bline_iso_100314</strain>
    </source>
</reference>
<evidence type="ECO:0000256" key="1">
    <source>
        <dbReference type="SAM" id="SignalP"/>
    </source>
</evidence>
<feature type="chain" id="PRO_5034904957" evidence="1">
    <location>
        <begin position="31"/>
        <end position="155"/>
    </location>
</feature>
<proteinExistence type="predicted"/>
<keyword evidence="1" id="KW-0732">Signal</keyword>
<organism evidence="2 3">
    <name type="scientific">Venturia inaequalis</name>
    <name type="common">Apple scab fungus</name>
    <dbReference type="NCBI Taxonomy" id="5025"/>
    <lineage>
        <taxon>Eukaryota</taxon>
        <taxon>Fungi</taxon>
        <taxon>Dikarya</taxon>
        <taxon>Ascomycota</taxon>
        <taxon>Pezizomycotina</taxon>
        <taxon>Dothideomycetes</taxon>
        <taxon>Pleosporomycetidae</taxon>
        <taxon>Venturiales</taxon>
        <taxon>Venturiaceae</taxon>
        <taxon>Venturia</taxon>
    </lineage>
</organism>
<dbReference type="AlphaFoldDB" id="A0A8H3UI19"/>
<dbReference type="Proteomes" id="UP000433883">
    <property type="component" value="Unassembled WGS sequence"/>
</dbReference>
<gene>
    <name evidence="2" type="ORF">BLS_005523</name>
</gene>